<evidence type="ECO:0000256" key="3">
    <source>
        <dbReference type="SAM" id="Coils"/>
    </source>
</evidence>
<dbReference type="GO" id="GO:0005198">
    <property type="term" value="F:structural molecule activity"/>
    <property type="evidence" value="ECO:0007669"/>
    <property type="project" value="InterPro"/>
</dbReference>
<feature type="coiled-coil region" evidence="3">
    <location>
        <begin position="37"/>
        <end position="64"/>
    </location>
</feature>
<feature type="coiled-coil region" evidence="3">
    <location>
        <begin position="241"/>
        <end position="314"/>
    </location>
</feature>
<dbReference type="FunFam" id="1.20.5.500:FF:000001">
    <property type="entry name" value="Type II keratin 23"/>
    <property type="match status" value="1"/>
</dbReference>
<reference evidence="5" key="1">
    <citation type="journal article" date="2014" name="Nature">
        <title>Elephant shark genome provides unique insights into gnathostome evolution.</title>
        <authorList>
            <consortium name="International Elephant Shark Genome Sequencing Consortium"/>
            <person name="Venkatesh B."/>
            <person name="Lee A.P."/>
            <person name="Ravi V."/>
            <person name="Maurya A.K."/>
            <person name="Lian M.M."/>
            <person name="Swann J.B."/>
            <person name="Ohta Y."/>
            <person name="Flajnik M.F."/>
            <person name="Sutoh Y."/>
            <person name="Kasahara M."/>
            <person name="Hoon S."/>
            <person name="Gangu V."/>
            <person name="Roy S.W."/>
            <person name="Irimia M."/>
            <person name="Korzh V."/>
            <person name="Kondrychyn I."/>
            <person name="Lim Z.W."/>
            <person name="Tay B.H."/>
            <person name="Tohari S."/>
            <person name="Kong K.W."/>
            <person name="Ho S."/>
            <person name="Lorente-Galdos B."/>
            <person name="Quilez J."/>
            <person name="Marques-Bonet T."/>
            <person name="Raney B.J."/>
            <person name="Ingham P.W."/>
            <person name="Tay A."/>
            <person name="Hillier L.W."/>
            <person name="Minx P."/>
            <person name="Boehm T."/>
            <person name="Wilson R.K."/>
            <person name="Brenner S."/>
            <person name="Warren W.C."/>
        </authorList>
    </citation>
    <scope>NUCLEOTIDE SEQUENCE</scope>
    <source>
        <tissue evidence="5">Ovary</tissue>
    </source>
</reference>
<organism evidence="5">
    <name type="scientific">Callorhinchus milii</name>
    <name type="common">Ghost shark</name>
    <dbReference type="NCBI Taxonomy" id="7868"/>
    <lineage>
        <taxon>Eukaryota</taxon>
        <taxon>Metazoa</taxon>
        <taxon>Chordata</taxon>
        <taxon>Craniata</taxon>
        <taxon>Vertebrata</taxon>
        <taxon>Chondrichthyes</taxon>
        <taxon>Holocephali</taxon>
        <taxon>Chimaeriformes</taxon>
        <taxon>Callorhinchidae</taxon>
        <taxon>Callorhinchus</taxon>
    </lineage>
</organism>
<feature type="domain" description="IF rod" evidence="4">
    <location>
        <begin position="33"/>
        <end position="343"/>
    </location>
</feature>
<dbReference type="InterPro" id="IPR039008">
    <property type="entry name" value="IF_rod_dom"/>
</dbReference>
<dbReference type="GO" id="GO:0005882">
    <property type="term" value="C:intermediate filament"/>
    <property type="evidence" value="ECO:0007669"/>
    <property type="project" value="UniProtKB-KW"/>
</dbReference>
<dbReference type="Gene3D" id="1.20.5.1160">
    <property type="entry name" value="Vasodilator-stimulated phosphoprotein"/>
    <property type="match status" value="1"/>
</dbReference>
<keyword evidence="2 3" id="KW-0175">Coiled coil</keyword>
<dbReference type="Gene3D" id="1.20.5.170">
    <property type="match status" value="1"/>
</dbReference>
<dbReference type="SMART" id="SM01391">
    <property type="entry name" value="Filament"/>
    <property type="match status" value="1"/>
</dbReference>
<accession>V9KSV7</accession>
<evidence type="ECO:0000259" key="4">
    <source>
        <dbReference type="PROSITE" id="PS51842"/>
    </source>
</evidence>
<name>V9KSV7_CALMI</name>
<evidence type="ECO:0000256" key="1">
    <source>
        <dbReference type="ARBA" id="ARBA00022754"/>
    </source>
</evidence>
<dbReference type="Gene3D" id="1.20.5.500">
    <property type="entry name" value="Single helix bin"/>
    <property type="match status" value="1"/>
</dbReference>
<sequence length="387" mass="43512">GLRLGGSRLSLGGSPLRGAFNPGSLGSLGPANQQQEMKGLNERLAGYLGKVRDLEANNTHLEQRIQAALGPRGPHTDWGSYEKPVADLRHQVMDMTMENASLALQMDNGRLAADDFKVKWEAELSTRQSVQQDINGLRKILDDTNVARVQMGSQIENLKEELTFLRKNHQEEVEKLKAQIANSSVSVRVNDRKNVDLGDIMSKIREKYEKIADQNREDIEQMYQTKFQDLSQAVARGNDAVQLAKRDANNLRCQVQPLEAELNGLLIQNRSLEQTLGDTEDRWNSELDELNRTIAKLEQELRMLCSHIEQQAEKYQSLLDVKCKLDREISAYQGLLEEDAIHPDPPVAPVSARGPDSQKQANKRIVIISRRTADGTVSTKESNEFIH</sequence>
<proteinExistence type="evidence at transcript level"/>
<evidence type="ECO:0000256" key="2">
    <source>
        <dbReference type="ARBA" id="ARBA00023054"/>
    </source>
</evidence>
<dbReference type="PANTHER" id="PTHR23239">
    <property type="entry name" value="INTERMEDIATE FILAMENT"/>
    <property type="match status" value="1"/>
</dbReference>
<dbReference type="PRINTS" id="PR01248">
    <property type="entry name" value="TYPE1KERATIN"/>
</dbReference>
<dbReference type="AlphaFoldDB" id="V9KSV7"/>
<dbReference type="PANTHER" id="PTHR23239:SF358">
    <property type="entry name" value="KERATIN, TYPE I CYTOSKELETAL 18"/>
    <property type="match status" value="1"/>
</dbReference>
<dbReference type="SUPFAM" id="SSF64593">
    <property type="entry name" value="Intermediate filament protein, coiled coil region"/>
    <property type="match status" value="2"/>
</dbReference>
<keyword evidence="1" id="KW-0403">Intermediate filament</keyword>
<dbReference type="Pfam" id="PF00038">
    <property type="entry name" value="Filament"/>
    <property type="match status" value="1"/>
</dbReference>
<dbReference type="InterPro" id="IPR002957">
    <property type="entry name" value="Keratin_I"/>
</dbReference>
<protein>
    <submittedName>
        <fullName evidence="5">Keratin, type I cytoskeletal 18</fullName>
    </submittedName>
</protein>
<dbReference type="EMBL" id="JW869421">
    <property type="protein sequence ID" value="AFP01939.1"/>
    <property type="molecule type" value="mRNA"/>
</dbReference>
<feature type="non-terminal residue" evidence="5">
    <location>
        <position position="1"/>
    </location>
</feature>
<dbReference type="PROSITE" id="PS51842">
    <property type="entry name" value="IF_ROD_2"/>
    <property type="match status" value="1"/>
</dbReference>
<evidence type="ECO:0000313" key="5">
    <source>
        <dbReference type="EMBL" id="AFP01939.1"/>
    </source>
</evidence>
<feature type="coiled-coil region" evidence="3">
    <location>
        <begin position="141"/>
        <end position="186"/>
    </location>
</feature>